<proteinExistence type="predicted"/>
<accession>A0A512TP47</accession>
<name>A0A512TP47_CLOBU</name>
<dbReference type="AlphaFoldDB" id="A0A512TP47"/>
<gene>
    <name evidence="1" type="ORF">CBU02nite_25400</name>
</gene>
<organism evidence="1 2">
    <name type="scientific">Clostridium butyricum</name>
    <dbReference type="NCBI Taxonomy" id="1492"/>
    <lineage>
        <taxon>Bacteria</taxon>
        <taxon>Bacillati</taxon>
        <taxon>Bacillota</taxon>
        <taxon>Clostridia</taxon>
        <taxon>Eubacteriales</taxon>
        <taxon>Clostridiaceae</taxon>
        <taxon>Clostridium</taxon>
    </lineage>
</organism>
<protein>
    <submittedName>
        <fullName evidence="1">TIGR02677 family protein</fullName>
    </submittedName>
</protein>
<reference evidence="1 2" key="1">
    <citation type="submission" date="2019-07" db="EMBL/GenBank/DDBJ databases">
        <title>Whole genome shotgun sequence of Clostridium butyricum NBRC 3858.</title>
        <authorList>
            <person name="Hosoyama A."/>
            <person name="Uohara A."/>
            <person name="Ohji S."/>
            <person name="Ichikawa N."/>
        </authorList>
    </citation>
    <scope>NUCLEOTIDE SEQUENCE [LARGE SCALE GENOMIC DNA]</scope>
    <source>
        <strain evidence="1 2">NBRC 3858</strain>
    </source>
</reference>
<dbReference type="RefSeq" id="WP_146868731.1">
    <property type="nucleotide sequence ID" value="NZ_BKBC01000038.1"/>
</dbReference>
<comment type="caution">
    <text evidence="1">The sequence shown here is derived from an EMBL/GenBank/DDBJ whole genome shotgun (WGS) entry which is preliminary data.</text>
</comment>
<dbReference type="Proteomes" id="UP000321089">
    <property type="component" value="Unassembled WGS sequence"/>
</dbReference>
<dbReference type="NCBIfam" id="TIGR02677">
    <property type="entry name" value="TIGR02677 family protein"/>
    <property type="match status" value="1"/>
</dbReference>
<evidence type="ECO:0000313" key="2">
    <source>
        <dbReference type="Proteomes" id="UP000321089"/>
    </source>
</evidence>
<sequence length="494" mass="58814">MNIDKNVTKQIDEVKYLATENTYRYRAIIRIMYKSYEKMKYTIYKEEIFESLKIYDDFSSYTIENLKSDLDVLVSWKNLSATADTAKVNTIEEFKNREFRYNLSPGTIEIERMLIKLEHMTIENTSSLESSLVEKFLNLIEKMLFIKDEENKKVYEWFKDLNSSFESLNRNYQDYISKFYSPKNDELMKTTEFLIFKEGFIKYLREFIRTLQNNTNSIQKVFNNINEDTIMQIVHKIYLHEKEIQSLDLITDEKEFKDLNIGRIESMKEWFVSYKGREPLIEQLISNTNEIIRKITRYAANIADKKSNNANRKEEYKKIAKLFSECSDINECHKISSVVLGSFNIEKIMAEFQRETESTNSSIYDETPSDIIIKPKIRTYREKIIKNPIVNKEERKKEKLMKILEKRKEESKILHKFIHNNEISFDSLPVINTEERVLLLRLLSKGRSRKREWSKNENGMEYKVVLCDGDNIKVACDDGNLSMPPYKIIFKEEL</sequence>
<dbReference type="Pfam" id="PF09660">
    <property type="entry name" value="DUF2397"/>
    <property type="match status" value="1"/>
</dbReference>
<dbReference type="EMBL" id="BKBC01000038">
    <property type="protein sequence ID" value="GEQ22034.1"/>
    <property type="molecule type" value="Genomic_DNA"/>
</dbReference>
<evidence type="ECO:0000313" key="1">
    <source>
        <dbReference type="EMBL" id="GEQ22034.1"/>
    </source>
</evidence>
<dbReference type="InterPro" id="IPR013493">
    <property type="entry name" value="CHP02677"/>
</dbReference>